<sequence length="240" mass="26661">MVELRPIRKKSAEVEATEALRNHVVGGGVPPGGRLTEMRLSEALGLSRSTIRTALHQLANEGLVVQLPYTGWSVTSLSSVDAWELYTLRGSLEALGARLLTENLDSKKKDQLHRQFDALVAACETGDEVAIVDRDLGLHKLIISLAGHRRLAEQYRLIEQQIRLYIIWSDRLMPSPEDIIATHRPIVEAIVAGDSRYAESILRDHNESAGRVLFEFLSQREAADRPDEAVSPARARNQTG</sequence>
<proteinExistence type="predicted"/>
<dbReference type="SUPFAM" id="SSF48008">
    <property type="entry name" value="GntR ligand-binding domain-like"/>
    <property type="match status" value="1"/>
</dbReference>
<accession>A0A0A0D7I5</accession>
<evidence type="ECO:0000313" key="6">
    <source>
        <dbReference type="Proteomes" id="UP000029995"/>
    </source>
</evidence>
<feature type="domain" description="HTH gntR-type" evidence="4">
    <location>
        <begin position="10"/>
        <end position="77"/>
    </location>
</feature>
<keyword evidence="3" id="KW-0804">Transcription</keyword>
<keyword evidence="1" id="KW-0805">Transcription regulation</keyword>
<dbReference type="Pfam" id="PF00392">
    <property type="entry name" value="GntR"/>
    <property type="match status" value="1"/>
</dbReference>
<dbReference type="Gene3D" id="1.20.120.530">
    <property type="entry name" value="GntR ligand-binding domain-like"/>
    <property type="match status" value="1"/>
</dbReference>
<organism evidence="5 6">
    <name type="scientific">Inquilinus limosus MP06</name>
    <dbReference type="NCBI Taxonomy" id="1398085"/>
    <lineage>
        <taxon>Bacteria</taxon>
        <taxon>Pseudomonadati</taxon>
        <taxon>Pseudomonadota</taxon>
        <taxon>Alphaproteobacteria</taxon>
        <taxon>Rhodospirillales</taxon>
        <taxon>Rhodospirillaceae</taxon>
        <taxon>Inquilinus</taxon>
    </lineage>
</organism>
<evidence type="ECO:0000256" key="1">
    <source>
        <dbReference type="ARBA" id="ARBA00023015"/>
    </source>
</evidence>
<reference evidence="5 6" key="1">
    <citation type="submission" date="2014-01" db="EMBL/GenBank/DDBJ databases">
        <title>Genome sequence determination for a cystic fibrosis isolate, Inquilinus limosus.</title>
        <authorList>
            <person name="Pino M."/>
            <person name="Di Conza J."/>
            <person name="Gutkind G."/>
        </authorList>
    </citation>
    <scope>NUCLEOTIDE SEQUENCE [LARGE SCALE GENOMIC DNA]</scope>
    <source>
        <strain evidence="5 6">MP06</strain>
    </source>
</reference>
<name>A0A0A0D7I5_9PROT</name>
<protein>
    <recommendedName>
        <fullName evidence="4">HTH gntR-type domain-containing protein</fullName>
    </recommendedName>
</protein>
<gene>
    <name evidence="5" type="ORF">P409_12405</name>
</gene>
<comment type="caution">
    <text evidence="5">The sequence shown here is derived from an EMBL/GenBank/DDBJ whole genome shotgun (WGS) entry which is preliminary data.</text>
</comment>
<evidence type="ECO:0000256" key="3">
    <source>
        <dbReference type="ARBA" id="ARBA00023163"/>
    </source>
</evidence>
<dbReference type="GO" id="GO:0003700">
    <property type="term" value="F:DNA-binding transcription factor activity"/>
    <property type="evidence" value="ECO:0007669"/>
    <property type="project" value="InterPro"/>
</dbReference>
<dbReference type="InterPro" id="IPR000524">
    <property type="entry name" value="Tscrpt_reg_HTH_GntR"/>
</dbReference>
<dbReference type="PANTHER" id="PTHR43537:SF45">
    <property type="entry name" value="GNTR FAMILY REGULATORY PROTEIN"/>
    <property type="match status" value="1"/>
</dbReference>
<dbReference type="SMART" id="SM00895">
    <property type="entry name" value="FCD"/>
    <property type="match status" value="1"/>
</dbReference>
<dbReference type="SMART" id="SM00345">
    <property type="entry name" value="HTH_GNTR"/>
    <property type="match status" value="1"/>
</dbReference>
<dbReference type="PANTHER" id="PTHR43537">
    <property type="entry name" value="TRANSCRIPTIONAL REGULATOR, GNTR FAMILY"/>
    <property type="match status" value="1"/>
</dbReference>
<dbReference type="AlphaFoldDB" id="A0A0A0D7I5"/>
<dbReference type="InterPro" id="IPR008920">
    <property type="entry name" value="TF_FadR/GntR_C"/>
</dbReference>
<evidence type="ECO:0000259" key="4">
    <source>
        <dbReference type="PROSITE" id="PS50949"/>
    </source>
</evidence>
<dbReference type="InterPro" id="IPR036390">
    <property type="entry name" value="WH_DNA-bd_sf"/>
</dbReference>
<dbReference type="SUPFAM" id="SSF46785">
    <property type="entry name" value="Winged helix' DNA-binding domain"/>
    <property type="match status" value="1"/>
</dbReference>
<evidence type="ECO:0000313" key="5">
    <source>
        <dbReference type="EMBL" id="KGM34045.1"/>
    </source>
</evidence>
<keyword evidence="2" id="KW-0238">DNA-binding</keyword>
<dbReference type="InterPro" id="IPR011711">
    <property type="entry name" value="GntR_C"/>
</dbReference>
<dbReference type="PROSITE" id="PS50949">
    <property type="entry name" value="HTH_GNTR"/>
    <property type="match status" value="1"/>
</dbReference>
<dbReference type="InterPro" id="IPR036388">
    <property type="entry name" value="WH-like_DNA-bd_sf"/>
</dbReference>
<dbReference type="Pfam" id="PF07729">
    <property type="entry name" value="FCD"/>
    <property type="match status" value="1"/>
</dbReference>
<dbReference type="PRINTS" id="PR00035">
    <property type="entry name" value="HTHGNTR"/>
</dbReference>
<dbReference type="OrthoDB" id="7260290at2"/>
<evidence type="ECO:0000256" key="2">
    <source>
        <dbReference type="ARBA" id="ARBA00023125"/>
    </source>
</evidence>
<dbReference type="Gene3D" id="1.10.10.10">
    <property type="entry name" value="Winged helix-like DNA-binding domain superfamily/Winged helix DNA-binding domain"/>
    <property type="match status" value="1"/>
</dbReference>
<dbReference type="RefSeq" id="WP_034836463.1">
    <property type="nucleotide sequence ID" value="NZ_JANX01000125.1"/>
</dbReference>
<dbReference type="GO" id="GO:0003677">
    <property type="term" value="F:DNA binding"/>
    <property type="evidence" value="ECO:0007669"/>
    <property type="project" value="UniProtKB-KW"/>
</dbReference>
<dbReference type="EMBL" id="JANX01000125">
    <property type="protein sequence ID" value="KGM34045.1"/>
    <property type="molecule type" value="Genomic_DNA"/>
</dbReference>
<dbReference type="Proteomes" id="UP000029995">
    <property type="component" value="Unassembled WGS sequence"/>
</dbReference>